<feature type="compositionally biased region" description="Basic and acidic residues" evidence="1">
    <location>
        <begin position="79"/>
        <end position="102"/>
    </location>
</feature>
<dbReference type="AlphaFoldDB" id="A0A0U4WK85"/>
<name>A0A0U4WK85_9PSED</name>
<protein>
    <submittedName>
        <fullName evidence="3">LTXXQ domain protein</fullName>
    </submittedName>
</protein>
<evidence type="ECO:0000313" key="3">
    <source>
        <dbReference type="EMBL" id="ALZ84828.1"/>
    </source>
</evidence>
<feature type="chain" id="PRO_5006853384" evidence="2">
    <location>
        <begin position="21"/>
        <end position="144"/>
    </location>
</feature>
<dbReference type="OrthoDB" id="7031832at2"/>
<gene>
    <name evidence="3" type="ORF">APT59_11715</name>
</gene>
<feature type="signal peptide" evidence="2">
    <location>
        <begin position="1"/>
        <end position="20"/>
    </location>
</feature>
<dbReference type="PANTHER" id="PTHR38102">
    <property type="entry name" value="PERIPLASMIC CHAPERONE SPY"/>
    <property type="match status" value="1"/>
</dbReference>
<dbReference type="RefSeq" id="WP_059315003.1">
    <property type="nucleotide sequence ID" value="NZ_CP013987.1"/>
</dbReference>
<reference evidence="3 4" key="1">
    <citation type="submission" date="2016-01" db="EMBL/GenBank/DDBJ databases">
        <title>Annotation of Pseudomonas oryzihabitans USDA-ARS-USMARC-56511.</title>
        <authorList>
            <person name="Harhay G.P."/>
            <person name="Harhay D.M."/>
            <person name="Smith T.P.L."/>
            <person name="Bono J.L."/>
            <person name="Heaton M.P."/>
            <person name="Clawson M.L."/>
            <person name="Chitko-Mckown C.G."/>
            <person name="Capik S.F."/>
            <person name="DeDonder K.D."/>
            <person name="Apley M.D."/>
            <person name="Lubbers B.V."/>
            <person name="White B.J."/>
            <person name="Larson R.L."/>
        </authorList>
    </citation>
    <scope>NUCLEOTIDE SEQUENCE [LARGE SCALE GENOMIC DNA]</scope>
    <source>
        <strain evidence="3 4">USDA-ARS-USMARC-56511</strain>
    </source>
</reference>
<feature type="compositionally biased region" description="Basic and acidic residues" evidence="1">
    <location>
        <begin position="112"/>
        <end position="144"/>
    </location>
</feature>
<accession>A0A0U4WK85</accession>
<dbReference type="GO" id="GO:0030288">
    <property type="term" value="C:outer membrane-bounded periplasmic space"/>
    <property type="evidence" value="ECO:0007669"/>
    <property type="project" value="TreeGrafter"/>
</dbReference>
<dbReference type="InterPro" id="IPR052211">
    <property type="entry name" value="Cpx_auxiliary_protein"/>
</dbReference>
<proteinExistence type="predicted"/>
<dbReference type="GO" id="GO:0051082">
    <property type="term" value="F:unfolded protein binding"/>
    <property type="evidence" value="ECO:0007669"/>
    <property type="project" value="TreeGrafter"/>
</dbReference>
<dbReference type="KEGG" id="por:APT59_11715"/>
<organism evidence="3 4">
    <name type="scientific">Pseudomonas oryzihabitans</name>
    <dbReference type="NCBI Taxonomy" id="47885"/>
    <lineage>
        <taxon>Bacteria</taxon>
        <taxon>Pseudomonadati</taxon>
        <taxon>Pseudomonadota</taxon>
        <taxon>Gammaproteobacteria</taxon>
        <taxon>Pseudomonadales</taxon>
        <taxon>Pseudomonadaceae</taxon>
        <taxon>Pseudomonas</taxon>
    </lineage>
</organism>
<feature type="region of interest" description="Disordered" evidence="1">
    <location>
        <begin position="22"/>
        <end position="48"/>
    </location>
</feature>
<evidence type="ECO:0000313" key="4">
    <source>
        <dbReference type="Proteomes" id="UP000064137"/>
    </source>
</evidence>
<dbReference type="EMBL" id="CP013987">
    <property type="protein sequence ID" value="ALZ84828.1"/>
    <property type="molecule type" value="Genomic_DNA"/>
</dbReference>
<dbReference type="PANTHER" id="PTHR38102:SF1">
    <property type="entry name" value="PERIPLASMIC CHAPERONE SPY"/>
    <property type="match status" value="1"/>
</dbReference>
<feature type="region of interest" description="Disordered" evidence="1">
    <location>
        <begin position="79"/>
        <end position="144"/>
    </location>
</feature>
<evidence type="ECO:0000256" key="2">
    <source>
        <dbReference type="SAM" id="SignalP"/>
    </source>
</evidence>
<dbReference type="Proteomes" id="UP000064137">
    <property type="component" value="Chromosome"/>
</dbReference>
<evidence type="ECO:0000256" key="1">
    <source>
        <dbReference type="SAM" id="MobiDB-lite"/>
    </source>
</evidence>
<sequence>MRKLMPAVLFAALLPTLTLAATQDGPDITPPPHGKLMDGGPRGDGPLRDLKLTAEQREQVGKLMGEERQQQREIVKSYLDKLPEDQRKALHDQLDGNRDKTRQSIRALLKPDQQKRFDEMEKKREDRAKEWAEFQQWKQDHKSS</sequence>
<keyword evidence="2" id="KW-0732">Signal</keyword>